<dbReference type="EMBL" id="CP002656">
    <property type="protein sequence ID" value="AEB95021.1"/>
    <property type="molecule type" value="Genomic_DNA"/>
</dbReference>
<dbReference type="HOGENOM" id="CLU_3302692_0_0_2"/>
<evidence type="ECO:0000313" key="2">
    <source>
        <dbReference type="Proteomes" id="UP000007812"/>
    </source>
</evidence>
<dbReference type="AlphaFoldDB" id="F4G2H3"/>
<name>F4G2H3_METCR</name>
<dbReference type="KEGG" id="mcn:Mcup_0916"/>
<gene>
    <name evidence="1" type="ordered locus">Mcup_0916</name>
</gene>
<dbReference type="PATRIC" id="fig|1006006.8.peg.913"/>
<dbReference type="Proteomes" id="UP000007812">
    <property type="component" value="Chromosome"/>
</dbReference>
<organism evidence="1 2">
    <name type="scientific">Metallosphaera cuprina (strain Ar-4)</name>
    <dbReference type="NCBI Taxonomy" id="1006006"/>
    <lineage>
        <taxon>Archaea</taxon>
        <taxon>Thermoproteota</taxon>
        <taxon>Thermoprotei</taxon>
        <taxon>Sulfolobales</taxon>
        <taxon>Sulfolobaceae</taxon>
        <taxon>Metallosphaera</taxon>
    </lineage>
</organism>
<proteinExistence type="predicted"/>
<protein>
    <submittedName>
        <fullName evidence="1">Uncharacterized protein</fullName>
    </submittedName>
</protein>
<evidence type="ECO:0000313" key="1">
    <source>
        <dbReference type="EMBL" id="AEB95021.1"/>
    </source>
</evidence>
<sequence>MTLVISNFLWNASSIPLEKLKEPIGSEESNNWKINIFSL</sequence>
<accession>F4G2H3</accession>
<keyword evidence="2" id="KW-1185">Reference proteome</keyword>
<reference evidence="1 2" key="1">
    <citation type="journal article" date="2011" name="J. Bacteriol.">
        <title>Complete genome sequence of Metallosphaera cuprina, a metal sulfide-oxidizing archaeon from a hot spring.</title>
        <authorList>
            <person name="Liu L.J."/>
            <person name="You X.Y."/>
            <person name="Zheng H."/>
            <person name="Wang S."/>
            <person name="Jiang C.Y."/>
            <person name="Liu S.J."/>
        </authorList>
    </citation>
    <scope>NUCLEOTIDE SEQUENCE [LARGE SCALE GENOMIC DNA]</scope>
    <source>
        <strain evidence="1 2">Ar-4</strain>
    </source>
</reference>